<comment type="caution">
    <text evidence="2">The sequence shown here is derived from an EMBL/GenBank/DDBJ whole genome shotgun (WGS) entry which is preliminary data.</text>
</comment>
<dbReference type="EMBL" id="MHNI01000007">
    <property type="protein sequence ID" value="OGZ43398.1"/>
    <property type="molecule type" value="Genomic_DNA"/>
</dbReference>
<accession>A0A1G2G0M8</accession>
<dbReference type="AlphaFoldDB" id="A0A1G2G0M8"/>
<dbReference type="PROSITE" id="PS00409">
    <property type="entry name" value="PROKAR_NTER_METHYL"/>
    <property type="match status" value="1"/>
</dbReference>
<reference evidence="2 3" key="1">
    <citation type="journal article" date="2016" name="Nat. Commun.">
        <title>Thousands of microbial genomes shed light on interconnected biogeochemical processes in an aquifer system.</title>
        <authorList>
            <person name="Anantharaman K."/>
            <person name="Brown C.T."/>
            <person name="Hug L.A."/>
            <person name="Sharon I."/>
            <person name="Castelle C.J."/>
            <person name="Probst A.J."/>
            <person name="Thomas B.C."/>
            <person name="Singh A."/>
            <person name="Wilkins M.J."/>
            <person name="Karaoz U."/>
            <person name="Brodie E.L."/>
            <person name="Williams K.H."/>
            <person name="Hubbard S.S."/>
            <person name="Banfield J.F."/>
        </authorList>
    </citation>
    <scope>NUCLEOTIDE SEQUENCE [LARGE SCALE GENOMIC DNA]</scope>
</reference>
<feature type="transmembrane region" description="Helical" evidence="1">
    <location>
        <begin position="20"/>
        <end position="43"/>
    </location>
</feature>
<evidence type="ECO:0008006" key="4">
    <source>
        <dbReference type="Google" id="ProtNLM"/>
    </source>
</evidence>
<dbReference type="InterPro" id="IPR012902">
    <property type="entry name" value="N_methyl_site"/>
</dbReference>
<keyword evidence="1" id="KW-0812">Transmembrane</keyword>
<name>A0A1G2G0M8_9BACT</name>
<proteinExistence type="predicted"/>
<gene>
    <name evidence="2" type="ORF">A2W41_04000</name>
</gene>
<protein>
    <recommendedName>
        <fullName evidence="4">General secretion pathway GspH domain-containing protein</fullName>
    </recommendedName>
</protein>
<keyword evidence="1" id="KW-1133">Transmembrane helix</keyword>
<sequence>MEGEKPPKVQNRNPVYSEGFTLVEFLLALAITIILISLIFVAFSRFFGERQLDRSTQEVIELINEARSLTLSSREYSGGPAQYYLRLAIDPLNIIYILTSPGDAIVKTLRLDSSVKITNVTAPPVWFFYDIKFERITGEIVVSSPLPPYTITLQSTRSGAQRVIRILKTGVVEAQ</sequence>
<evidence type="ECO:0000313" key="2">
    <source>
        <dbReference type="EMBL" id="OGZ43398.1"/>
    </source>
</evidence>
<organism evidence="2 3">
    <name type="scientific">Candidatus Ryanbacteria bacterium RIFCSPHIGHO2_01_45_13</name>
    <dbReference type="NCBI Taxonomy" id="1802112"/>
    <lineage>
        <taxon>Bacteria</taxon>
        <taxon>Candidatus Ryaniibacteriota</taxon>
    </lineage>
</organism>
<evidence type="ECO:0000313" key="3">
    <source>
        <dbReference type="Proteomes" id="UP000176700"/>
    </source>
</evidence>
<dbReference type="Proteomes" id="UP000176700">
    <property type="component" value="Unassembled WGS sequence"/>
</dbReference>
<evidence type="ECO:0000256" key="1">
    <source>
        <dbReference type="SAM" id="Phobius"/>
    </source>
</evidence>
<keyword evidence="1" id="KW-0472">Membrane</keyword>